<feature type="domain" description="Ion transport" evidence="7">
    <location>
        <begin position="5"/>
        <end position="127"/>
    </location>
</feature>
<keyword evidence="9" id="KW-1185">Reference proteome</keyword>
<dbReference type="GO" id="GO:0005262">
    <property type="term" value="F:calcium channel activity"/>
    <property type="evidence" value="ECO:0007669"/>
    <property type="project" value="TreeGrafter"/>
</dbReference>
<dbReference type="EMBL" id="JAODUP010000328">
    <property type="protein sequence ID" value="KAK2152441.1"/>
    <property type="molecule type" value="Genomic_DNA"/>
</dbReference>
<comment type="caution">
    <text evidence="8">The sequence shown here is derived from an EMBL/GenBank/DDBJ whole genome shotgun (WGS) entry which is preliminary data.</text>
</comment>
<keyword evidence="3" id="KW-0677">Repeat</keyword>
<evidence type="ECO:0000256" key="5">
    <source>
        <dbReference type="ARBA" id="ARBA00023136"/>
    </source>
</evidence>
<evidence type="ECO:0000313" key="8">
    <source>
        <dbReference type="EMBL" id="KAK2152441.1"/>
    </source>
</evidence>
<dbReference type="Proteomes" id="UP001208570">
    <property type="component" value="Unassembled WGS sequence"/>
</dbReference>
<dbReference type="GO" id="GO:0098703">
    <property type="term" value="P:calcium ion import across plasma membrane"/>
    <property type="evidence" value="ECO:0007669"/>
    <property type="project" value="TreeGrafter"/>
</dbReference>
<sequence length="193" mass="21672">MNVCILIRFFQAIHALRLLPNIGFFVITTKKMAKHLLQFALVFVIVSLAFGTIFHFVMRQPQCHALKVRGFETLASSLFSAYQISLGSGGFSFLENNINAKIAYIAYTITAMLLLLNLIIAVMTTTALELNQSPWRPALCRVESWDEYLGTEIVVLTITWPLKAARRLAGRLVSGRKVKKVKPPTIIQLTYIA</sequence>
<gene>
    <name evidence="8" type="ORF">LSH36_328g00001</name>
</gene>
<dbReference type="PANTHER" id="PTHR10582:SF2">
    <property type="entry name" value="INACTIVE"/>
    <property type="match status" value="1"/>
</dbReference>
<evidence type="ECO:0000313" key="9">
    <source>
        <dbReference type="Proteomes" id="UP001208570"/>
    </source>
</evidence>
<keyword evidence="2 6" id="KW-0812">Transmembrane</keyword>
<accession>A0AAD9N2A9</accession>
<keyword evidence="5 6" id="KW-0472">Membrane</keyword>
<evidence type="ECO:0000256" key="2">
    <source>
        <dbReference type="ARBA" id="ARBA00022692"/>
    </source>
</evidence>
<dbReference type="InterPro" id="IPR005821">
    <property type="entry name" value="Ion_trans_dom"/>
</dbReference>
<dbReference type="AlphaFoldDB" id="A0AAD9N2A9"/>
<evidence type="ECO:0000256" key="1">
    <source>
        <dbReference type="ARBA" id="ARBA00004141"/>
    </source>
</evidence>
<organism evidence="8 9">
    <name type="scientific">Paralvinella palmiformis</name>
    <dbReference type="NCBI Taxonomy" id="53620"/>
    <lineage>
        <taxon>Eukaryota</taxon>
        <taxon>Metazoa</taxon>
        <taxon>Spiralia</taxon>
        <taxon>Lophotrochozoa</taxon>
        <taxon>Annelida</taxon>
        <taxon>Polychaeta</taxon>
        <taxon>Sedentaria</taxon>
        <taxon>Canalipalpata</taxon>
        <taxon>Terebellida</taxon>
        <taxon>Terebelliformia</taxon>
        <taxon>Alvinellidae</taxon>
        <taxon>Paralvinella</taxon>
    </lineage>
</organism>
<keyword evidence="4 6" id="KW-1133">Transmembrane helix</keyword>
<dbReference type="Pfam" id="PF00520">
    <property type="entry name" value="Ion_trans"/>
    <property type="match status" value="1"/>
</dbReference>
<protein>
    <recommendedName>
        <fullName evidence="7">Ion transport domain-containing protein</fullName>
    </recommendedName>
</protein>
<reference evidence="8" key="1">
    <citation type="journal article" date="2023" name="Mol. Biol. Evol.">
        <title>Third-Generation Sequencing Reveals the Adaptive Role of the Epigenome in Three Deep-Sea Polychaetes.</title>
        <authorList>
            <person name="Perez M."/>
            <person name="Aroh O."/>
            <person name="Sun Y."/>
            <person name="Lan Y."/>
            <person name="Juniper S.K."/>
            <person name="Young C.R."/>
            <person name="Angers B."/>
            <person name="Qian P.Y."/>
        </authorList>
    </citation>
    <scope>NUCLEOTIDE SEQUENCE</scope>
    <source>
        <strain evidence="8">P08H-3</strain>
    </source>
</reference>
<dbReference type="GO" id="GO:0005886">
    <property type="term" value="C:plasma membrane"/>
    <property type="evidence" value="ECO:0007669"/>
    <property type="project" value="TreeGrafter"/>
</dbReference>
<feature type="transmembrane region" description="Helical" evidence="6">
    <location>
        <begin position="70"/>
        <end position="92"/>
    </location>
</feature>
<feature type="transmembrane region" description="Helical" evidence="6">
    <location>
        <begin position="39"/>
        <end position="58"/>
    </location>
</feature>
<dbReference type="PANTHER" id="PTHR10582">
    <property type="entry name" value="TRANSIENT RECEPTOR POTENTIAL ION CHANNEL PROTEIN"/>
    <property type="match status" value="1"/>
</dbReference>
<feature type="transmembrane region" description="Helical" evidence="6">
    <location>
        <begin position="104"/>
        <end position="128"/>
    </location>
</feature>
<evidence type="ECO:0000256" key="3">
    <source>
        <dbReference type="ARBA" id="ARBA00022737"/>
    </source>
</evidence>
<evidence type="ECO:0000256" key="6">
    <source>
        <dbReference type="SAM" id="Phobius"/>
    </source>
</evidence>
<name>A0AAD9N2A9_9ANNE</name>
<evidence type="ECO:0000256" key="4">
    <source>
        <dbReference type="ARBA" id="ARBA00022989"/>
    </source>
</evidence>
<proteinExistence type="predicted"/>
<comment type="subcellular location">
    <subcellularLocation>
        <location evidence="1">Membrane</location>
        <topology evidence="1">Multi-pass membrane protein</topology>
    </subcellularLocation>
</comment>
<evidence type="ECO:0000259" key="7">
    <source>
        <dbReference type="Pfam" id="PF00520"/>
    </source>
</evidence>
<dbReference type="InterPro" id="IPR024862">
    <property type="entry name" value="TRPV"/>
</dbReference>